<gene>
    <name evidence="2" type="ORF">SAMN02982927_00649</name>
</gene>
<dbReference type="Pfam" id="PF06114">
    <property type="entry name" value="Peptidase_M78"/>
    <property type="match status" value="1"/>
</dbReference>
<evidence type="ECO:0000313" key="2">
    <source>
        <dbReference type="EMBL" id="SFG09428.1"/>
    </source>
</evidence>
<dbReference type="STRING" id="269670.SAMN02982927_00649"/>
<protein>
    <recommendedName>
        <fullName evidence="1">IrrE N-terminal-like domain-containing protein</fullName>
    </recommendedName>
</protein>
<dbReference type="AlphaFoldDB" id="A0A1I2P0A4"/>
<accession>A0A1I2P0A4</accession>
<dbReference type="RefSeq" id="WP_177184601.1">
    <property type="nucleotide sequence ID" value="NZ_FOOY01000004.1"/>
</dbReference>
<name>A0A1I2P0A4_9BACL</name>
<evidence type="ECO:0000313" key="3">
    <source>
        <dbReference type="Proteomes" id="UP000198752"/>
    </source>
</evidence>
<sequence>MPRPYFPSPLESWVSQKFIDHGIIKPEDLVLKDIARVFGIEYSIWHGHPFAYRLSEDSAAYIVENDQAAEYEQREHFFHELGHILRHCGDQCDLSVPFRKMQEAEARQFALYAAIPYHMIDFNHNHSLESIMQEFHVTRILAYTRIDGMCQQIIVQQNGSFDEKRCE</sequence>
<dbReference type="InterPro" id="IPR010359">
    <property type="entry name" value="IrrE_HExxH"/>
</dbReference>
<reference evidence="3" key="1">
    <citation type="submission" date="2016-10" db="EMBL/GenBank/DDBJ databases">
        <authorList>
            <person name="Varghese N."/>
            <person name="Submissions S."/>
        </authorList>
    </citation>
    <scope>NUCLEOTIDE SEQUENCE [LARGE SCALE GENOMIC DNA]</scope>
    <source>
        <strain evidence="3">ATCC 700379</strain>
    </source>
</reference>
<keyword evidence="3" id="KW-1185">Reference proteome</keyword>
<feature type="domain" description="IrrE N-terminal-like" evidence="1">
    <location>
        <begin position="55"/>
        <end position="146"/>
    </location>
</feature>
<dbReference type="Proteomes" id="UP000198752">
    <property type="component" value="Unassembled WGS sequence"/>
</dbReference>
<organism evidence="2 3">
    <name type="scientific">Sporolactobacillus nakayamae</name>
    <dbReference type="NCBI Taxonomy" id="269670"/>
    <lineage>
        <taxon>Bacteria</taxon>
        <taxon>Bacillati</taxon>
        <taxon>Bacillota</taxon>
        <taxon>Bacilli</taxon>
        <taxon>Bacillales</taxon>
        <taxon>Sporolactobacillaceae</taxon>
        <taxon>Sporolactobacillus</taxon>
    </lineage>
</organism>
<dbReference type="EMBL" id="FOOY01000004">
    <property type="protein sequence ID" value="SFG09428.1"/>
    <property type="molecule type" value="Genomic_DNA"/>
</dbReference>
<proteinExistence type="predicted"/>
<evidence type="ECO:0000259" key="1">
    <source>
        <dbReference type="Pfam" id="PF06114"/>
    </source>
</evidence>